<name>A0A1G1X333_9BACT</name>
<proteinExistence type="predicted"/>
<organism evidence="1 2">
    <name type="scientific">Candidatus Andersenbacteria bacterium RIFCSPHIGHO2_12_FULL_45_11</name>
    <dbReference type="NCBI Taxonomy" id="1797281"/>
    <lineage>
        <taxon>Bacteria</taxon>
        <taxon>Candidatus Anderseniibacteriota</taxon>
    </lineage>
</organism>
<comment type="caution">
    <text evidence="1">The sequence shown here is derived from an EMBL/GenBank/DDBJ whole genome shotgun (WGS) entry which is preliminary data.</text>
</comment>
<protein>
    <submittedName>
        <fullName evidence="1">Uncharacterized protein</fullName>
    </submittedName>
</protein>
<accession>A0A1G1X333</accession>
<evidence type="ECO:0000313" key="2">
    <source>
        <dbReference type="Proteomes" id="UP000177528"/>
    </source>
</evidence>
<gene>
    <name evidence="1" type="ORF">A3D99_02525</name>
</gene>
<dbReference type="Proteomes" id="UP000177528">
    <property type="component" value="Unassembled WGS sequence"/>
</dbReference>
<reference evidence="1 2" key="1">
    <citation type="journal article" date="2016" name="Nat. Commun.">
        <title>Thousands of microbial genomes shed light on interconnected biogeochemical processes in an aquifer system.</title>
        <authorList>
            <person name="Anantharaman K."/>
            <person name="Brown C.T."/>
            <person name="Hug L.A."/>
            <person name="Sharon I."/>
            <person name="Castelle C.J."/>
            <person name="Probst A.J."/>
            <person name="Thomas B.C."/>
            <person name="Singh A."/>
            <person name="Wilkins M.J."/>
            <person name="Karaoz U."/>
            <person name="Brodie E.L."/>
            <person name="Williams K.H."/>
            <person name="Hubbard S.S."/>
            <person name="Banfield J.F."/>
        </authorList>
    </citation>
    <scope>NUCLEOTIDE SEQUENCE [LARGE SCALE GENOMIC DNA]</scope>
</reference>
<dbReference type="EMBL" id="MHHR01000014">
    <property type="protein sequence ID" value="OGY34364.1"/>
    <property type="molecule type" value="Genomic_DNA"/>
</dbReference>
<dbReference type="AlphaFoldDB" id="A0A1G1X333"/>
<sequence>MDEKTFKKLLAEQTKVITQEMDKRFSAQDNRIDTRFVEQDKNIAKTMDTRFAEQSKGLVKTMDDRFVEQNKKVDKRFKEQETTIDTQLEEQDILMQQYVGALGENYQASLKAALEVYTPLLVLPEKVRNLEETLQEVKQVGEITLEHVAQLTENQTVTNVTLQHYEERIKVLER</sequence>
<evidence type="ECO:0000313" key="1">
    <source>
        <dbReference type="EMBL" id="OGY34364.1"/>
    </source>
</evidence>